<dbReference type="GO" id="GO:0031966">
    <property type="term" value="C:mitochondrial membrane"/>
    <property type="evidence" value="ECO:0007669"/>
    <property type="project" value="UniProtKB-SubCell"/>
</dbReference>
<feature type="transmembrane region" description="Helical" evidence="11">
    <location>
        <begin position="178"/>
        <end position="197"/>
    </location>
</feature>
<dbReference type="InterPro" id="IPR018108">
    <property type="entry name" value="MCP_transmembrane"/>
</dbReference>
<protein>
    <recommendedName>
        <fullName evidence="14">Mitochondrial carrier protein</fullName>
    </recommendedName>
</protein>
<dbReference type="PANTHER" id="PTHR45624">
    <property type="entry name" value="MITOCHONDRIAL BASIC AMINO ACIDS TRANSPORTER-RELATED"/>
    <property type="match status" value="1"/>
</dbReference>
<dbReference type="GO" id="GO:0005289">
    <property type="term" value="F:high-affinity L-arginine transmembrane transporter activity"/>
    <property type="evidence" value="ECO:0007669"/>
    <property type="project" value="TreeGrafter"/>
</dbReference>
<comment type="subcellular location">
    <subcellularLocation>
        <location evidence="1">Mitochondrion membrane</location>
        <topology evidence="1">Multi-pass membrane protein</topology>
    </subcellularLocation>
</comment>
<evidence type="ECO:0000256" key="10">
    <source>
        <dbReference type="RuleBase" id="RU000488"/>
    </source>
</evidence>
<evidence type="ECO:0008006" key="14">
    <source>
        <dbReference type="Google" id="ProtNLM"/>
    </source>
</evidence>
<dbReference type="KEGG" id="aqu:100632320"/>
<evidence type="ECO:0000256" key="3">
    <source>
        <dbReference type="ARBA" id="ARBA00022448"/>
    </source>
</evidence>
<comment type="similarity">
    <text evidence="2 10">Belongs to the mitochondrial carrier (TC 2.A.29) family.</text>
</comment>
<keyword evidence="5" id="KW-0677">Repeat</keyword>
<evidence type="ECO:0000256" key="6">
    <source>
        <dbReference type="ARBA" id="ARBA00022989"/>
    </source>
</evidence>
<keyword evidence="8 9" id="KW-0472">Membrane</keyword>
<keyword evidence="3 10" id="KW-0813">Transport</keyword>
<dbReference type="InterPro" id="IPR050567">
    <property type="entry name" value="Mitochondrial_Carrier"/>
</dbReference>
<dbReference type="EnsemblMetazoa" id="Aqu2.1.39808_001">
    <property type="protein sequence ID" value="Aqu2.1.39808_001"/>
    <property type="gene ID" value="Aqu2.1.39808"/>
</dbReference>
<feature type="transmembrane region" description="Helical" evidence="11">
    <location>
        <begin position="217"/>
        <end position="237"/>
    </location>
</feature>
<dbReference type="OrthoDB" id="193856at2759"/>
<keyword evidence="6 11" id="KW-1133">Transmembrane helix</keyword>
<keyword evidence="13" id="KW-1185">Reference proteome</keyword>
<dbReference type="InterPro" id="IPR023395">
    <property type="entry name" value="MCP_dom_sf"/>
</dbReference>
<evidence type="ECO:0000313" key="12">
    <source>
        <dbReference type="EnsemblMetazoa" id="Aqu2.1.39808_001"/>
    </source>
</evidence>
<evidence type="ECO:0000256" key="9">
    <source>
        <dbReference type="PROSITE-ProRule" id="PRU00282"/>
    </source>
</evidence>
<reference evidence="13" key="1">
    <citation type="journal article" date="2010" name="Nature">
        <title>The Amphimedon queenslandica genome and the evolution of animal complexity.</title>
        <authorList>
            <person name="Srivastava M."/>
            <person name="Simakov O."/>
            <person name="Chapman J."/>
            <person name="Fahey B."/>
            <person name="Gauthier M.E."/>
            <person name="Mitros T."/>
            <person name="Richards G.S."/>
            <person name="Conaco C."/>
            <person name="Dacre M."/>
            <person name="Hellsten U."/>
            <person name="Larroux C."/>
            <person name="Putnam N.H."/>
            <person name="Stanke M."/>
            <person name="Adamska M."/>
            <person name="Darling A."/>
            <person name="Degnan S.M."/>
            <person name="Oakley T.H."/>
            <person name="Plachetzki D.C."/>
            <person name="Zhai Y."/>
            <person name="Adamski M."/>
            <person name="Calcino A."/>
            <person name="Cummins S.F."/>
            <person name="Goodstein D.M."/>
            <person name="Harris C."/>
            <person name="Jackson D.J."/>
            <person name="Leys S.P."/>
            <person name="Shu S."/>
            <person name="Woodcroft B.J."/>
            <person name="Vervoort M."/>
            <person name="Kosik K.S."/>
            <person name="Manning G."/>
            <person name="Degnan B.M."/>
            <person name="Rokhsar D.S."/>
        </authorList>
    </citation>
    <scope>NUCLEOTIDE SEQUENCE [LARGE SCALE GENOMIC DNA]</scope>
</reference>
<dbReference type="PANTHER" id="PTHR45624:SF61">
    <property type="entry name" value="MITOCHONDRIAL BASIC AMINO ACIDS TRANSPORTER"/>
    <property type="match status" value="1"/>
</dbReference>
<dbReference type="Gene3D" id="1.50.40.10">
    <property type="entry name" value="Mitochondrial carrier domain"/>
    <property type="match status" value="1"/>
</dbReference>
<dbReference type="OMA" id="CAGSIYF"/>
<accession>A0A1X7VIR5</accession>
<keyword evidence="7" id="KW-0496">Mitochondrion</keyword>
<evidence type="ECO:0000256" key="5">
    <source>
        <dbReference type="ARBA" id="ARBA00022737"/>
    </source>
</evidence>
<evidence type="ECO:0000313" key="13">
    <source>
        <dbReference type="Proteomes" id="UP000007879"/>
    </source>
</evidence>
<dbReference type="PROSITE" id="PS51257">
    <property type="entry name" value="PROKAR_LIPOPROTEIN"/>
    <property type="match status" value="1"/>
</dbReference>
<dbReference type="InParanoid" id="A0A1X7VIR5"/>
<evidence type="ECO:0000256" key="4">
    <source>
        <dbReference type="ARBA" id="ARBA00022692"/>
    </source>
</evidence>
<dbReference type="SUPFAM" id="SSF103506">
    <property type="entry name" value="Mitochondrial carrier"/>
    <property type="match status" value="1"/>
</dbReference>
<evidence type="ECO:0000256" key="8">
    <source>
        <dbReference type="ARBA" id="ARBA00023136"/>
    </source>
</evidence>
<evidence type="ECO:0000256" key="11">
    <source>
        <dbReference type="SAM" id="Phobius"/>
    </source>
</evidence>
<dbReference type="EnsemblMetazoa" id="XM_011411879.2">
    <property type="protein sequence ID" value="XP_011410181.1"/>
    <property type="gene ID" value="LOC100632320"/>
</dbReference>
<dbReference type="eggNOG" id="KOG0762">
    <property type="taxonomic scope" value="Eukaryota"/>
</dbReference>
<evidence type="ECO:0000256" key="7">
    <source>
        <dbReference type="ARBA" id="ARBA00023128"/>
    </source>
</evidence>
<feature type="repeat" description="Solcar" evidence="9">
    <location>
        <begin position="214"/>
        <end position="302"/>
    </location>
</feature>
<feature type="repeat" description="Solcar" evidence="9">
    <location>
        <begin position="2"/>
        <end position="103"/>
    </location>
</feature>
<dbReference type="Proteomes" id="UP000007879">
    <property type="component" value="Unassembled WGS sequence"/>
</dbReference>
<dbReference type="AlphaFoldDB" id="A0A1X7VIR5"/>
<reference evidence="12" key="2">
    <citation type="submission" date="2017-05" db="UniProtKB">
        <authorList>
            <consortium name="EnsemblMetazoa"/>
        </authorList>
    </citation>
    <scope>IDENTIFICATION</scope>
</reference>
<evidence type="ECO:0000256" key="2">
    <source>
        <dbReference type="ARBA" id="ARBA00006375"/>
    </source>
</evidence>
<dbReference type="Pfam" id="PF00153">
    <property type="entry name" value="Mito_carr"/>
    <property type="match status" value="3"/>
</dbReference>
<name>A0A1X7VIR5_AMPQE</name>
<feature type="repeat" description="Solcar" evidence="9">
    <location>
        <begin position="111"/>
        <end position="203"/>
    </location>
</feature>
<sequence length="306" mass="33404">MNEAVRDITAGAVGGGVGLLACQPFDTVKSRIVALIDTQGNGNGATATAGRNPIVYRNGFDCFVQTFKTEGIRGLYKGMMYPLIGQAIINAMIFSVEGQCMRILQPEGGKLKTTNSIISGFVAGFVQSTVCSPMELIKLRMQLQGMGESGKGPKYRGPWQNTVDIWRSDGIRRGIMKGFWLTVGRECTAFSLYFSSFRFFTETMAGPNSSSDSLGPFWLGLAGGMTGCVVWIASYPFDVPKTKFQGDGVRGPAEYTGSYDCIKKLFKGYGPGVFYKGINPCLVRGFLNGFALLPSVEYVKRYWPWT</sequence>
<dbReference type="PROSITE" id="PS50920">
    <property type="entry name" value="SOLCAR"/>
    <property type="match status" value="3"/>
</dbReference>
<keyword evidence="4 9" id="KW-0812">Transmembrane</keyword>
<dbReference type="GO" id="GO:1990575">
    <property type="term" value="P:mitochondrial L-ornithine transmembrane transport"/>
    <property type="evidence" value="ECO:0007669"/>
    <property type="project" value="TreeGrafter"/>
</dbReference>
<evidence type="ECO:0000256" key="1">
    <source>
        <dbReference type="ARBA" id="ARBA00004225"/>
    </source>
</evidence>
<dbReference type="STRING" id="400682.A0A1X7VIR5"/>
<gene>
    <name evidence="12" type="primary">100632320</name>
</gene>
<proteinExistence type="inferred from homology"/>
<organism evidence="12">
    <name type="scientific">Amphimedon queenslandica</name>
    <name type="common">Sponge</name>
    <dbReference type="NCBI Taxonomy" id="400682"/>
    <lineage>
        <taxon>Eukaryota</taxon>
        <taxon>Metazoa</taxon>
        <taxon>Porifera</taxon>
        <taxon>Demospongiae</taxon>
        <taxon>Heteroscleromorpha</taxon>
        <taxon>Haplosclerida</taxon>
        <taxon>Niphatidae</taxon>
        <taxon>Amphimedon</taxon>
    </lineage>
</organism>